<dbReference type="PANTHER" id="PTHR20914">
    <property type="entry name" value="LY6/PLAUR DOMAIN-CONTAINING PROTEIN 8"/>
    <property type="match status" value="1"/>
</dbReference>
<dbReference type="EMBL" id="JACTAM010000016">
    <property type="protein sequence ID" value="KAI2655255.1"/>
    <property type="molecule type" value="Genomic_DNA"/>
</dbReference>
<dbReference type="InterPro" id="IPR016054">
    <property type="entry name" value="LY6_UPA_recep-like"/>
</dbReference>
<keyword evidence="4" id="KW-0964">Secreted</keyword>
<accession>A0ABQ8LX85</accession>
<evidence type="ECO:0000256" key="7">
    <source>
        <dbReference type="ARBA" id="ARBA00023180"/>
    </source>
</evidence>
<gene>
    <name evidence="9" type="ORF">H4Q32_017616</name>
</gene>
<dbReference type="Proteomes" id="UP000830375">
    <property type="component" value="Unassembled WGS sequence"/>
</dbReference>
<dbReference type="InterPro" id="IPR050918">
    <property type="entry name" value="CNF-like_PLA2_Inhibitor"/>
</dbReference>
<dbReference type="PANTHER" id="PTHR20914:SF24">
    <property type="entry name" value="LYMPHOCYTE ANTIGEN 6 FAMILY MEMBER M2-RELATED"/>
    <property type="match status" value="1"/>
</dbReference>
<dbReference type="Pfam" id="PF00021">
    <property type="entry name" value="UPAR_LY6"/>
    <property type="match status" value="4"/>
</dbReference>
<feature type="domain" description="UPAR/Ly6" evidence="8">
    <location>
        <begin position="29"/>
        <end position="119"/>
    </location>
</feature>
<keyword evidence="3" id="KW-1003">Cell membrane</keyword>
<keyword evidence="6" id="KW-0472">Membrane</keyword>
<dbReference type="InterPro" id="IPR035076">
    <property type="entry name" value="Toxin/TOLIP"/>
</dbReference>
<dbReference type="InterPro" id="IPR045860">
    <property type="entry name" value="Snake_toxin-like_sf"/>
</dbReference>
<feature type="domain" description="UPAR/Ly6" evidence="8">
    <location>
        <begin position="343"/>
        <end position="446"/>
    </location>
</feature>
<comment type="subcellular location">
    <subcellularLocation>
        <location evidence="1">Cell membrane</location>
    </subcellularLocation>
    <subcellularLocation>
        <location evidence="2">Secreted</location>
    </subcellularLocation>
</comment>
<organism evidence="9 10">
    <name type="scientific">Labeo rohita</name>
    <name type="common">Indian major carp</name>
    <name type="synonym">Cyprinus rohita</name>
    <dbReference type="NCBI Taxonomy" id="84645"/>
    <lineage>
        <taxon>Eukaryota</taxon>
        <taxon>Metazoa</taxon>
        <taxon>Chordata</taxon>
        <taxon>Craniata</taxon>
        <taxon>Vertebrata</taxon>
        <taxon>Euteleostomi</taxon>
        <taxon>Actinopterygii</taxon>
        <taxon>Neopterygii</taxon>
        <taxon>Teleostei</taxon>
        <taxon>Ostariophysi</taxon>
        <taxon>Cypriniformes</taxon>
        <taxon>Cyprinidae</taxon>
        <taxon>Labeoninae</taxon>
        <taxon>Labeonini</taxon>
        <taxon>Labeo</taxon>
    </lineage>
</organism>
<name>A0ABQ8LX85_LABRO</name>
<evidence type="ECO:0000256" key="3">
    <source>
        <dbReference type="ARBA" id="ARBA00022475"/>
    </source>
</evidence>
<sequence length="463" mass="49267">MQTGFLFKIGADTKVLISVLHFIFSALTLRCYGCITDSTGSCTQTVTCPSRCGATTTNIYVDGRKVGNSSARSCADPVLCVTGSMNSGQSKVTLNSQCCTTDSCNSVNAPDLPQKPLNGKKCFTCNATTDCTRTLACEGDETQCFVTTADVDGKKVTTKGCSSKLLCGNGTLALGLPVQSYGFGTYMKCCEGNLCNGAQSLRVFFLMLAGGCSLSLVVLSLTSHLSLNSNQNGTASPLYSHEYTFLQSSLTCYQCIPETSIKCTETKVECPVGQCGTMRTTSYMGNNTLADMIMKNCSATHQCTTATANFGITKLVISNQCCNTNLCNTQTEIELPKIIPNGMHCYTCNGEDCATTLPCVDKEDHCIKATGFVPQHLLPVILASLNLPYNFSTVSSDGQMLTMRGCATESFCRGDLSTQIGQSSIAADQSCCKGHLCNGAQTATASRFFQLGILIYVILQTTL</sequence>
<protein>
    <submittedName>
        <fullName evidence="9">Urokinase plasminogen activator surface receptor</fullName>
    </submittedName>
</protein>
<reference evidence="9 10" key="1">
    <citation type="submission" date="2022-01" db="EMBL/GenBank/DDBJ databases">
        <title>A high-quality chromosome-level genome assembly of rohu carp, Labeo rohita.</title>
        <authorList>
            <person name="Arick M.A. II"/>
            <person name="Hsu C.-Y."/>
            <person name="Magbanua Z."/>
            <person name="Pechanova O."/>
            <person name="Grover C."/>
            <person name="Miller E."/>
            <person name="Thrash A."/>
            <person name="Ezzel L."/>
            <person name="Alam S."/>
            <person name="Benzie J."/>
            <person name="Hamilton M."/>
            <person name="Karsi A."/>
            <person name="Lawrence M.L."/>
            <person name="Peterson D.G."/>
        </authorList>
    </citation>
    <scope>NUCLEOTIDE SEQUENCE [LARGE SCALE GENOMIC DNA]</scope>
    <source>
        <strain evidence="10">BAU-BD-2019</strain>
        <tissue evidence="9">Blood</tissue>
    </source>
</reference>
<keyword evidence="7" id="KW-0325">Glycoprotein</keyword>
<evidence type="ECO:0000256" key="1">
    <source>
        <dbReference type="ARBA" id="ARBA00004236"/>
    </source>
</evidence>
<evidence type="ECO:0000259" key="8">
    <source>
        <dbReference type="SMART" id="SM00134"/>
    </source>
</evidence>
<evidence type="ECO:0000313" key="9">
    <source>
        <dbReference type="EMBL" id="KAI2655255.1"/>
    </source>
</evidence>
<evidence type="ECO:0000256" key="5">
    <source>
        <dbReference type="ARBA" id="ARBA00022729"/>
    </source>
</evidence>
<evidence type="ECO:0000256" key="6">
    <source>
        <dbReference type="ARBA" id="ARBA00023136"/>
    </source>
</evidence>
<keyword evidence="10" id="KW-1185">Reference proteome</keyword>
<keyword evidence="5" id="KW-0732">Signal</keyword>
<evidence type="ECO:0000256" key="4">
    <source>
        <dbReference type="ARBA" id="ARBA00022525"/>
    </source>
</evidence>
<feature type="domain" description="UPAR/Ly6" evidence="8">
    <location>
        <begin position="250"/>
        <end position="342"/>
    </location>
</feature>
<dbReference type="Pfam" id="PF00087">
    <property type="entry name" value="Toxin_TOLIP"/>
    <property type="match status" value="1"/>
</dbReference>
<evidence type="ECO:0000313" key="10">
    <source>
        <dbReference type="Proteomes" id="UP000830375"/>
    </source>
</evidence>
<keyword evidence="9" id="KW-0675">Receptor</keyword>
<feature type="domain" description="UPAR/Ly6" evidence="8">
    <location>
        <begin position="121"/>
        <end position="208"/>
    </location>
</feature>
<dbReference type="SUPFAM" id="SSF57302">
    <property type="entry name" value="Snake toxin-like"/>
    <property type="match status" value="4"/>
</dbReference>
<dbReference type="Gene3D" id="2.10.60.10">
    <property type="entry name" value="CD59"/>
    <property type="match status" value="4"/>
</dbReference>
<comment type="caution">
    <text evidence="9">The sequence shown here is derived from an EMBL/GenBank/DDBJ whole genome shotgun (WGS) entry which is preliminary data.</text>
</comment>
<evidence type="ECO:0000256" key="2">
    <source>
        <dbReference type="ARBA" id="ARBA00004613"/>
    </source>
</evidence>
<dbReference type="SMART" id="SM00134">
    <property type="entry name" value="LU"/>
    <property type="match status" value="4"/>
</dbReference>
<proteinExistence type="predicted"/>